<reference evidence="2 3" key="1">
    <citation type="journal article" date="2012" name="J. Bacteriol.">
        <title>Genome sequence of an alkane-degrading bacterium, Alcanivorax pacificus type strain W11-5, isolated from deep sea sediment.</title>
        <authorList>
            <person name="Lai Q."/>
            <person name="Shao Z."/>
        </authorList>
    </citation>
    <scope>NUCLEOTIDE SEQUENCE [LARGE SCALE GENOMIC DNA]</scope>
    <source>
        <strain evidence="2 3">W11-5</strain>
    </source>
</reference>
<dbReference type="STRING" id="391936.S7S_15835"/>
<dbReference type="HOGENOM" id="CLU_075266_0_0_6"/>
<sequence>MRLITFDPFRTLGLPGVRYIKPELMHQHLDALRDADWLLFPGYWQLNTLHYALKKKIFPSPVSYHLGHDKVEMTRAFQAACPTHVPRTDILASTPENVRDVLHRWPLPFVAKQIRASEGLGVFLIESAEQFERYATDNAVLYVQEKLPIERDLRIVVVGRELVAAYWREGTDFHNNVARGGRVRHDLPIPETATDFVLTLTGYLNIDHAGFDVAMVNGQPMLLEFNRLFGHQGVPGLQQRVNDAIRRYLCGEPTPDSGAPTASRTA</sequence>
<dbReference type="PANTHER" id="PTHR21621:SF0">
    <property type="entry name" value="BETA-CITRYLGLUTAMATE SYNTHASE B-RELATED"/>
    <property type="match status" value="1"/>
</dbReference>
<accession>A0A0B4XMK1</accession>
<evidence type="ECO:0000313" key="2">
    <source>
        <dbReference type="EMBL" id="AJD49579.1"/>
    </source>
</evidence>
<evidence type="ECO:0000313" key="3">
    <source>
        <dbReference type="Proteomes" id="UP000006764"/>
    </source>
</evidence>
<organism evidence="2 3">
    <name type="scientific">Isoalcanivorax pacificus W11-5</name>
    <dbReference type="NCBI Taxonomy" id="391936"/>
    <lineage>
        <taxon>Bacteria</taxon>
        <taxon>Pseudomonadati</taxon>
        <taxon>Pseudomonadota</taxon>
        <taxon>Gammaproteobacteria</taxon>
        <taxon>Oceanospirillales</taxon>
        <taxon>Alcanivoracaceae</taxon>
        <taxon>Isoalcanivorax</taxon>
    </lineage>
</organism>
<dbReference type="GO" id="GO:0005737">
    <property type="term" value="C:cytoplasm"/>
    <property type="evidence" value="ECO:0007669"/>
    <property type="project" value="TreeGrafter"/>
</dbReference>
<dbReference type="Gene3D" id="3.30.1490.20">
    <property type="entry name" value="ATP-grasp fold, A domain"/>
    <property type="match status" value="1"/>
</dbReference>
<dbReference type="Gene3D" id="3.30.470.20">
    <property type="entry name" value="ATP-grasp fold, B domain"/>
    <property type="match status" value="1"/>
</dbReference>
<keyword evidence="3" id="KW-1185">Reference proteome</keyword>
<dbReference type="AlphaFoldDB" id="A0A0B4XMK1"/>
<dbReference type="Pfam" id="PF08443">
    <property type="entry name" value="RimK"/>
    <property type="match status" value="1"/>
</dbReference>
<proteinExistence type="predicted"/>
<dbReference type="SUPFAM" id="SSF56059">
    <property type="entry name" value="Glutathione synthetase ATP-binding domain-like"/>
    <property type="match status" value="1"/>
</dbReference>
<dbReference type="InterPro" id="IPR013815">
    <property type="entry name" value="ATP_grasp_subdomain_1"/>
</dbReference>
<dbReference type="OrthoDB" id="1704979at2"/>
<dbReference type="GO" id="GO:0018169">
    <property type="term" value="F:ribosomal S6-glutamic acid ligase activity"/>
    <property type="evidence" value="ECO:0007669"/>
    <property type="project" value="TreeGrafter"/>
</dbReference>
<dbReference type="RefSeq" id="WP_008733377.1">
    <property type="nucleotide sequence ID" value="NZ_CP004387.1"/>
</dbReference>
<feature type="domain" description="ATP-grasp fold RimK-type" evidence="1">
    <location>
        <begin position="85"/>
        <end position="230"/>
    </location>
</feature>
<dbReference type="EMBL" id="CP004387">
    <property type="protein sequence ID" value="AJD49579.1"/>
    <property type="molecule type" value="Genomic_DNA"/>
</dbReference>
<dbReference type="PANTHER" id="PTHR21621">
    <property type="entry name" value="RIBOSOMAL PROTEIN S6 MODIFICATION PROTEIN"/>
    <property type="match status" value="1"/>
</dbReference>
<evidence type="ECO:0000259" key="1">
    <source>
        <dbReference type="Pfam" id="PF08443"/>
    </source>
</evidence>
<name>A0A0B4XMK1_9GAMM</name>
<dbReference type="InterPro" id="IPR013651">
    <property type="entry name" value="ATP-grasp_RimK-type"/>
</dbReference>
<dbReference type="KEGG" id="apac:S7S_15835"/>
<gene>
    <name evidence="2" type="ORF">S7S_15835</name>
</gene>
<protein>
    <submittedName>
        <fullName evidence="2">RimK domain-containing protein ATP-grasp</fullName>
    </submittedName>
</protein>
<dbReference type="GO" id="GO:0005524">
    <property type="term" value="F:ATP binding"/>
    <property type="evidence" value="ECO:0007669"/>
    <property type="project" value="InterPro"/>
</dbReference>
<dbReference type="GO" id="GO:0009432">
    <property type="term" value="P:SOS response"/>
    <property type="evidence" value="ECO:0007669"/>
    <property type="project" value="TreeGrafter"/>
</dbReference>
<dbReference type="Proteomes" id="UP000006764">
    <property type="component" value="Chromosome"/>
</dbReference>